<evidence type="ECO:0000313" key="3">
    <source>
        <dbReference type="Proteomes" id="UP000266895"/>
    </source>
</evidence>
<protein>
    <submittedName>
        <fullName evidence="2">Chaperone protein YajL</fullName>
    </submittedName>
</protein>
<keyword evidence="3" id="KW-1185">Reference proteome</keyword>
<dbReference type="InterPro" id="IPR006287">
    <property type="entry name" value="DJ-1"/>
</dbReference>
<evidence type="ECO:0000313" key="2">
    <source>
        <dbReference type="EMBL" id="VEG27377.1"/>
    </source>
</evidence>
<dbReference type="AlphaFoldDB" id="A0A3S4RW14"/>
<gene>
    <name evidence="2" type="primary">yajL</name>
    <name evidence="2" type="ORF">NCTC11636_01001</name>
</gene>
<dbReference type="Gene3D" id="3.40.50.880">
    <property type="match status" value="1"/>
</dbReference>
<evidence type="ECO:0000259" key="1">
    <source>
        <dbReference type="Pfam" id="PF01965"/>
    </source>
</evidence>
<dbReference type="Pfam" id="PF01965">
    <property type="entry name" value="DJ-1_PfpI"/>
    <property type="match status" value="1"/>
</dbReference>
<feature type="domain" description="DJ-1/PfpI" evidence="1">
    <location>
        <begin position="12"/>
        <end position="175"/>
    </location>
</feature>
<dbReference type="NCBIfam" id="TIGR01383">
    <property type="entry name" value="not_thiJ"/>
    <property type="match status" value="1"/>
</dbReference>
<dbReference type="OrthoDB" id="9792284at2"/>
<reference evidence="2 3" key="1">
    <citation type="submission" date="2018-12" db="EMBL/GenBank/DDBJ databases">
        <authorList>
            <consortium name="Pathogen Informatics"/>
        </authorList>
    </citation>
    <scope>NUCLEOTIDE SEQUENCE [LARGE SCALE GENOMIC DNA]</scope>
    <source>
        <strain evidence="2 3">NCTC11636</strain>
    </source>
</reference>
<dbReference type="CDD" id="cd03135">
    <property type="entry name" value="GATase1_DJ-1"/>
    <property type="match status" value="1"/>
</dbReference>
<dbReference type="KEGG" id="ahw:NCTC11636_01001"/>
<dbReference type="Proteomes" id="UP000266895">
    <property type="component" value="Chromosome"/>
</dbReference>
<dbReference type="RefSeq" id="WP_126382163.1">
    <property type="nucleotide sequence ID" value="NZ_LR134350.1"/>
</dbReference>
<dbReference type="InterPro" id="IPR002818">
    <property type="entry name" value="DJ-1/PfpI"/>
</dbReference>
<accession>A0A3S4RW14</accession>
<dbReference type="GO" id="GO:0005737">
    <property type="term" value="C:cytoplasm"/>
    <property type="evidence" value="ECO:0007669"/>
    <property type="project" value="TreeGrafter"/>
</dbReference>
<proteinExistence type="predicted"/>
<sequence length="194" mass="20225">MPTPDQLSTDATVAVLIAPGLEEVEALAVIDILYRAGIAVDMLAVGEDLEVTSSHRVTVRCDALLSEADLASYTMLVLPGGLPGTPNLRSDPTVVAEVARRMGADLPLAAICAAPSILAELGLLADRRATANPGFLHVLDAHGAVTSQEPVVVDANLVTSRGMATAVDFGLEIVRMLLDDEAVDRLKTAIVHQG</sequence>
<dbReference type="PANTHER" id="PTHR48094:SF12">
    <property type="entry name" value="PARKINSON DISEASE PROTEIN 7 HOMOLOG"/>
    <property type="match status" value="1"/>
</dbReference>
<dbReference type="InterPro" id="IPR029062">
    <property type="entry name" value="Class_I_gatase-like"/>
</dbReference>
<dbReference type="InterPro" id="IPR050325">
    <property type="entry name" value="Prot/Nucl_acid_deglycase"/>
</dbReference>
<dbReference type="PANTHER" id="PTHR48094">
    <property type="entry name" value="PROTEIN/NUCLEIC ACID DEGLYCASE DJ-1-RELATED"/>
    <property type="match status" value="1"/>
</dbReference>
<name>A0A3S4RW14_9ACTO</name>
<dbReference type="SUPFAM" id="SSF52317">
    <property type="entry name" value="Class I glutamine amidotransferase-like"/>
    <property type="match status" value="1"/>
</dbReference>
<organism evidence="2 3">
    <name type="scientific">Actinomyces howellii</name>
    <dbReference type="NCBI Taxonomy" id="52771"/>
    <lineage>
        <taxon>Bacteria</taxon>
        <taxon>Bacillati</taxon>
        <taxon>Actinomycetota</taxon>
        <taxon>Actinomycetes</taxon>
        <taxon>Actinomycetales</taxon>
        <taxon>Actinomycetaceae</taxon>
        <taxon>Actinomyces</taxon>
    </lineage>
</organism>
<dbReference type="EMBL" id="LR134350">
    <property type="protein sequence ID" value="VEG27377.1"/>
    <property type="molecule type" value="Genomic_DNA"/>
</dbReference>